<protein>
    <submittedName>
        <fullName evidence="3">Helix-turn-helix domain-containing protein</fullName>
    </submittedName>
</protein>
<reference evidence="3 4" key="1">
    <citation type="submission" date="2024-01" db="EMBL/GenBank/DDBJ databases">
        <title>Genome insights into Plantactinospora veratri sp. nov.</title>
        <authorList>
            <person name="Wang L."/>
        </authorList>
    </citation>
    <scope>NUCLEOTIDE SEQUENCE [LARGE SCALE GENOMIC DNA]</scope>
    <source>
        <strain evidence="3 4">NEAU-FHS4</strain>
    </source>
</reference>
<evidence type="ECO:0000259" key="2">
    <source>
        <dbReference type="Pfam" id="PF13556"/>
    </source>
</evidence>
<gene>
    <name evidence="3" type="ORF">V1634_25680</name>
</gene>
<evidence type="ECO:0000313" key="4">
    <source>
        <dbReference type="Proteomes" id="UP001339911"/>
    </source>
</evidence>
<dbReference type="PANTHER" id="PTHR33744:SF1">
    <property type="entry name" value="DNA-BINDING TRANSCRIPTIONAL ACTIVATOR ADER"/>
    <property type="match status" value="1"/>
</dbReference>
<comment type="caution">
    <text evidence="3">The sequence shown here is derived from an EMBL/GenBank/DDBJ whole genome shotgun (WGS) entry which is preliminary data.</text>
</comment>
<name>A0ABU7SJS9_9ACTN</name>
<dbReference type="RefSeq" id="WP_331210449.1">
    <property type="nucleotide sequence ID" value="NZ_JAZGQL010000023.1"/>
</dbReference>
<dbReference type="Proteomes" id="UP001339911">
    <property type="component" value="Unassembled WGS sequence"/>
</dbReference>
<sequence>MSRESGDVAAPSRADDLLTLARLSVGRDAVRAILDWLGRRTGGLALLVRADRKVLAGPADRLGPGTPLSRAVGAAVADLSRRGSSAAVVDTAGPARVHLLRLGGGDPDRSAAALVARAEEQIGYLVVVAAAERQLGELLADTARTLSLCWRVEEADRARRRIAAADAHGREAVLHLLMVGDVPPARRIASALRPQLPEALRVCVIECVGRQRYEVAAEIDRSLAGRAWIVPCPVRSNHLIALVPAEPSGGDAPTPSRETGQRAAGRADPADRLGRLITARARQCRVGMSEPVALPETASGYEQAFHALAVARAATGYARFDRQHDLAPLTGPDGYAWAQRLLQPCLDHRPARRADPGAAELLGTLNSWLAFDSAASRHLKIHRNTLAGRLRLLNTLLGLDLLRIRDRSAAWLALRLRDAPRPQSPEPGTPRPQSTGPGTPRPQITGPDTVPAGAAPASREVTLDHLLAAPAVTAWARTRLGPLRPADRSTGFETVRAWLAADTSLAATSTVLGVSVSATRKRLARAEQALGRSLLHAPDARHELWLAIRALELAEG</sequence>
<dbReference type="Gene3D" id="1.10.10.2840">
    <property type="entry name" value="PucR C-terminal helix-turn-helix domain"/>
    <property type="match status" value="2"/>
</dbReference>
<dbReference type="EMBL" id="JAZGQL010000023">
    <property type="protein sequence ID" value="MEE6310231.1"/>
    <property type="molecule type" value="Genomic_DNA"/>
</dbReference>
<evidence type="ECO:0000313" key="3">
    <source>
        <dbReference type="EMBL" id="MEE6310231.1"/>
    </source>
</evidence>
<feature type="region of interest" description="Disordered" evidence="1">
    <location>
        <begin position="245"/>
        <end position="268"/>
    </location>
</feature>
<proteinExistence type="predicted"/>
<evidence type="ECO:0000256" key="1">
    <source>
        <dbReference type="SAM" id="MobiDB-lite"/>
    </source>
</evidence>
<feature type="domain" description="PucR C-terminal helix-turn-helix" evidence="2">
    <location>
        <begin position="493"/>
        <end position="550"/>
    </location>
</feature>
<feature type="region of interest" description="Disordered" evidence="1">
    <location>
        <begin position="418"/>
        <end position="456"/>
    </location>
</feature>
<organism evidence="3 4">
    <name type="scientific">Plantactinospora veratri</name>
    <dbReference type="NCBI Taxonomy" id="1436122"/>
    <lineage>
        <taxon>Bacteria</taxon>
        <taxon>Bacillati</taxon>
        <taxon>Actinomycetota</taxon>
        <taxon>Actinomycetes</taxon>
        <taxon>Micromonosporales</taxon>
        <taxon>Micromonosporaceae</taxon>
        <taxon>Plantactinospora</taxon>
    </lineage>
</organism>
<dbReference type="Pfam" id="PF13556">
    <property type="entry name" value="HTH_30"/>
    <property type="match status" value="2"/>
</dbReference>
<accession>A0ABU7SJS9</accession>
<dbReference type="InterPro" id="IPR051448">
    <property type="entry name" value="CdaR-like_regulators"/>
</dbReference>
<dbReference type="PANTHER" id="PTHR33744">
    <property type="entry name" value="CARBOHYDRATE DIACID REGULATOR"/>
    <property type="match status" value="1"/>
</dbReference>
<dbReference type="InterPro" id="IPR025736">
    <property type="entry name" value="PucR_C-HTH_dom"/>
</dbReference>
<dbReference type="InterPro" id="IPR042070">
    <property type="entry name" value="PucR_C-HTH_sf"/>
</dbReference>
<keyword evidence="4" id="KW-1185">Reference proteome</keyword>
<feature type="domain" description="PucR C-terminal helix-turn-helix" evidence="2">
    <location>
        <begin position="361"/>
        <end position="416"/>
    </location>
</feature>